<evidence type="ECO:0000313" key="2">
    <source>
        <dbReference type="EMBL" id="KFB49715.1"/>
    </source>
</evidence>
<feature type="compositionally biased region" description="Polar residues" evidence="1">
    <location>
        <begin position="17"/>
        <end position="26"/>
    </location>
</feature>
<dbReference type="Proteomes" id="UP000030765">
    <property type="component" value="Unassembled WGS sequence"/>
</dbReference>
<evidence type="ECO:0000313" key="4">
    <source>
        <dbReference type="Proteomes" id="UP000030765"/>
    </source>
</evidence>
<sequence length="52" mass="5567">MSAGSLWGESRQPRRTVASNTPTTKSPQRKRSPQAEAVRVPSTESKKTGPSG</sequence>
<gene>
    <name evidence="2" type="ORF">ZHAS_00018359</name>
</gene>
<reference evidence="2 4" key="1">
    <citation type="journal article" date="2014" name="BMC Genomics">
        <title>Genome sequence of Anopheles sinensis provides insight into genetics basis of mosquito competence for malaria parasites.</title>
        <authorList>
            <person name="Zhou D."/>
            <person name="Zhang D."/>
            <person name="Ding G."/>
            <person name="Shi L."/>
            <person name="Hou Q."/>
            <person name="Ye Y."/>
            <person name="Xu Y."/>
            <person name="Zhou H."/>
            <person name="Xiong C."/>
            <person name="Li S."/>
            <person name="Yu J."/>
            <person name="Hong S."/>
            <person name="Yu X."/>
            <person name="Zou P."/>
            <person name="Chen C."/>
            <person name="Chang X."/>
            <person name="Wang W."/>
            <person name="Lv Y."/>
            <person name="Sun Y."/>
            <person name="Ma L."/>
            <person name="Shen B."/>
            <person name="Zhu C."/>
        </authorList>
    </citation>
    <scope>NUCLEOTIDE SEQUENCE [LARGE SCALE GENOMIC DNA]</scope>
</reference>
<feature type="region of interest" description="Disordered" evidence="1">
    <location>
        <begin position="1"/>
        <end position="52"/>
    </location>
</feature>
<dbReference type="VEuPathDB" id="VectorBase:ASIC018359"/>
<protein>
    <submittedName>
        <fullName evidence="2 3">Uncharacterized protein</fullName>
    </submittedName>
</protein>
<dbReference type="EMBL" id="KE525347">
    <property type="protein sequence ID" value="KFB49715.1"/>
    <property type="molecule type" value="Genomic_DNA"/>
</dbReference>
<accession>A0A084WHM1</accession>
<name>A0A084WHM1_ANOSI</name>
<keyword evidence="4" id="KW-1185">Reference proteome</keyword>
<evidence type="ECO:0000313" key="3">
    <source>
        <dbReference type="EnsemblMetazoa" id="ASIC018359-PA"/>
    </source>
</evidence>
<proteinExistence type="predicted"/>
<reference evidence="3" key="2">
    <citation type="submission" date="2020-05" db="UniProtKB">
        <authorList>
            <consortium name="EnsemblMetazoa"/>
        </authorList>
    </citation>
    <scope>IDENTIFICATION</scope>
</reference>
<dbReference type="EMBL" id="ATLV01023858">
    <property type="status" value="NOT_ANNOTATED_CDS"/>
    <property type="molecule type" value="Genomic_DNA"/>
</dbReference>
<dbReference type="EnsemblMetazoa" id="ASIC018359-RA">
    <property type="protein sequence ID" value="ASIC018359-PA"/>
    <property type="gene ID" value="ASIC018359"/>
</dbReference>
<organism evidence="2">
    <name type="scientific">Anopheles sinensis</name>
    <name type="common">Mosquito</name>
    <dbReference type="NCBI Taxonomy" id="74873"/>
    <lineage>
        <taxon>Eukaryota</taxon>
        <taxon>Metazoa</taxon>
        <taxon>Ecdysozoa</taxon>
        <taxon>Arthropoda</taxon>
        <taxon>Hexapoda</taxon>
        <taxon>Insecta</taxon>
        <taxon>Pterygota</taxon>
        <taxon>Neoptera</taxon>
        <taxon>Endopterygota</taxon>
        <taxon>Diptera</taxon>
        <taxon>Nematocera</taxon>
        <taxon>Culicoidea</taxon>
        <taxon>Culicidae</taxon>
        <taxon>Anophelinae</taxon>
        <taxon>Anopheles</taxon>
    </lineage>
</organism>
<evidence type="ECO:0000256" key="1">
    <source>
        <dbReference type="SAM" id="MobiDB-lite"/>
    </source>
</evidence>
<dbReference type="AlphaFoldDB" id="A0A084WHM1"/>